<keyword evidence="1" id="KW-0805">Transcription regulation</keyword>
<dbReference type="RefSeq" id="WP_253833161.1">
    <property type="nucleotide sequence ID" value="NZ_JAMTCS010000002.1"/>
</dbReference>
<gene>
    <name evidence="7" type="ORF">APR03_000878</name>
</gene>
<dbReference type="Proteomes" id="UP001139493">
    <property type="component" value="Unassembled WGS sequence"/>
</dbReference>
<dbReference type="GO" id="GO:0003677">
    <property type="term" value="F:DNA binding"/>
    <property type="evidence" value="ECO:0007669"/>
    <property type="project" value="UniProtKB-KW"/>
</dbReference>
<name>A0A9X2G1H7_9MICO</name>
<dbReference type="Pfam" id="PF01614">
    <property type="entry name" value="IclR_C"/>
    <property type="match status" value="2"/>
</dbReference>
<evidence type="ECO:0000256" key="3">
    <source>
        <dbReference type="ARBA" id="ARBA00023163"/>
    </source>
</evidence>
<dbReference type="SMART" id="SM00346">
    <property type="entry name" value="HTH_ICLR"/>
    <property type="match status" value="1"/>
</dbReference>
<evidence type="ECO:0000313" key="7">
    <source>
        <dbReference type="EMBL" id="MCP2263547.1"/>
    </source>
</evidence>
<dbReference type="Pfam" id="PF09339">
    <property type="entry name" value="HTH_IclR"/>
    <property type="match status" value="1"/>
</dbReference>
<accession>A0A9X2G1H7</accession>
<dbReference type="SUPFAM" id="SSF55781">
    <property type="entry name" value="GAF domain-like"/>
    <property type="match status" value="1"/>
</dbReference>
<organism evidence="7 8">
    <name type="scientific">Promicromonospora thailandica</name>
    <dbReference type="NCBI Taxonomy" id="765201"/>
    <lineage>
        <taxon>Bacteria</taxon>
        <taxon>Bacillati</taxon>
        <taxon>Actinomycetota</taxon>
        <taxon>Actinomycetes</taxon>
        <taxon>Micrococcales</taxon>
        <taxon>Promicromonosporaceae</taxon>
        <taxon>Promicromonospora</taxon>
    </lineage>
</organism>
<dbReference type="PANTHER" id="PTHR30136">
    <property type="entry name" value="HELIX-TURN-HELIX TRANSCRIPTIONAL REGULATOR, ICLR FAMILY"/>
    <property type="match status" value="1"/>
</dbReference>
<comment type="caution">
    <text evidence="7">The sequence shown here is derived from an EMBL/GenBank/DDBJ whole genome shotgun (WGS) entry which is preliminary data.</text>
</comment>
<dbReference type="InterPro" id="IPR036390">
    <property type="entry name" value="WH_DNA-bd_sf"/>
</dbReference>
<dbReference type="Gene3D" id="1.10.10.10">
    <property type="entry name" value="Winged helix-like DNA-binding domain superfamily/Winged helix DNA-binding domain"/>
    <property type="match status" value="1"/>
</dbReference>
<dbReference type="PROSITE" id="PS51078">
    <property type="entry name" value="ICLR_ED"/>
    <property type="match status" value="1"/>
</dbReference>
<evidence type="ECO:0000256" key="2">
    <source>
        <dbReference type="ARBA" id="ARBA00023125"/>
    </source>
</evidence>
<dbReference type="EMBL" id="JAMTCS010000002">
    <property type="protein sequence ID" value="MCP2263547.1"/>
    <property type="molecule type" value="Genomic_DNA"/>
</dbReference>
<dbReference type="InterPro" id="IPR005471">
    <property type="entry name" value="Tscrpt_reg_IclR_N"/>
</dbReference>
<reference evidence="7" key="1">
    <citation type="submission" date="2022-06" db="EMBL/GenBank/DDBJ databases">
        <title>Genomic Encyclopedia of Archaeal and Bacterial Type Strains, Phase II (KMG-II): from individual species to whole genera.</title>
        <authorList>
            <person name="Goeker M."/>
        </authorList>
    </citation>
    <scope>NUCLEOTIDE SEQUENCE</scope>
    <source>
        <strain evidence="7">DSM 26652</strain>
    </source>
</reference>
<feature type="region of interest" description="Disordered" evidence="4">
    <location>
        <begin position="170"/>
        <end position="193"/>
    </location>
</feature>
<feature type="domain" description="HTH iclR-type" evidence="5">
    <location>
        <begin position="6"/>
        <end position="68"/>
    </location>
</feature>
<protein>
    <submittedName>
        <fullName evidence="7">Transcriptional regulator, IclR family</fullName>
    </submittedName>
</protein>
<dbReference type="GO" id="GO:0003700">
    <property type="term" value="F:DNA-binding transcription factor activity"/>
    <property type="evidence" value="ECO:0007669"/>
    <property type="project" value="TreeGrafter"/>
</dbReference>
<dbReference type="SUPFAM" id="SSF46785">
    <property type="entry name" value="Winged helix' DNA-binding domain"/>
    <property type="match status" value="1"/>
</dbReference>
<keyword evidence="3" id="KW-0804">Transcription</keyword>
<feature type="compositionally biased region" description="Gly residues" evidence="4">
    <location>
        <begin position="170"/>
        <end position="192"/>
    </location>
</feature>
<dbReference type="InterPro" id="IPR014757">
    <property type="entry name" value="Tscrpt_reg_IclR_C"/>
</dbReference>
<evidence type="ECO:0000256" key="1">
    <source>
        <dbReference type="ARBA" id="ARBA00023015"/>
    </source>
</evidence>
<dbReference type="AlphaFoldDB" id="A0A9X2G1H7"/>
<dbReference type="PROSITE" id="PS51077">
    <property type="entry name" value="HTH_ICLR"/>
    <property type="match status" value="1"/>
</dbReference>
<dbReference type="Gene3D" id="3.30.450.40">
    <property type="match status" value="1"/>
</dbReference>
<sequence length="277" mass="27769">MEASPLGSVDKALLALDTLAGLGPEGAPLAALAQAVGVSKPTLHRTLAALRHRGYAEQTADGAYRLGPSALALGSAYLAEENLPALLHPALAALSAEVDELVHLGVLAGREVVYLDKVEPQRAVRVWSAVGRRRPAATTALGRALLSTQDLDDAALERYAGAADADARGAGAGGAGAGGAGAGGPGAAGPGDGARRLREVLAEARRAGVAGETEENEPGIACVAVPVLRAGRAVAAVSITAPVERLRGAARAERVRALRELLPPLLPAGLVVPPSAP</sequence>
<feature type="domain" description="IclR-ED" evidence="6">
    <location>
        <begin position="69"/>
        <end position="277"/>
    </location>
</feature>
<keyword evidence="8" id="KW-1185">Reference proteome</keyword>
<dbReference type="InterPro" id="IPR029016">
    <property type="entry name" value="GAF-like_dom_sf"/>
</dbReference>
<evidence type="ECO:0000259" key="5">
    <source>
        <dbReference type="PROSITE" id="PS51077"/>
    </source>
</evidence>
<dbReference type="GO" id="GO:0045892">
    <property type="term" value="P:negative regulation of DNA-templated transcription"/>
    <property type="evidence" value="ECO:0007669"/>
    <property type="project" value="TreeGrafter"/>
</dbReference>
<evidence type="ECO:0000256" key="4">
    <source>
        <dbReference type="SAM" id="MobiDB-lite"/>
    </source>
</evidence>
<dbReference type="InterPro" id="IPR050707">
    <property type="entry name" value="HTH_MetabolicPath_Reg"/>
</dbReference>
<proteinExistence type="predicted"/>
<dbReference type="InterPro" id="IPR036388">
    <property type="entry name" value="WH-like_DNA-bd_sf"/>
</dbReference>
<dbReference type="PANTHER" id="PTHR30136:SF24">
    <property type="entry name" value="HTH-TYPE TRANSCRIPTIONAL REPRESSOR ALLR"/>
    <property type="match status" value="1"/>
</dbReference>
<evidence type="ECO:0000313" key="8">
    <source>
        <dbReference type="Proteomes" id="UP001139493"/>
    </source>
</evidence>
<keyword evidence="2" id="KW-0238">DNA-binding</keyword>
<evidence type="ECO:0000259" key="6">
    <source>
        <dbReference type="PROSITE" id="PS51078"/>
    </source>
</evidence>